<feature type="chain" id="PRO_5038663227" evidence="1">
    <location>
        <begin position="22"/>
        <end position="140"/>
    </location>
</feature>
<keyword evidence="1" id="KW-0732">Signal</keyword>
<dbReference type="KEGG" id="gry:D7I44_04045"/>
<reference evidence="2 3" key="1">
    <citation type="submission" date="2018-09" db="EMBL/GenBank/DDBJ databases">
        <title>Genome sequencing of strain 2DFW10M-5.</title>
        <authorList>
            <person name="Heo J."/>
            <person name="Kim S.-J."/>
            <person name="Kwon S.-W."/>
        </authorList>
    </citation>
    <scope>NUCLEOTIDE SEQUENCE [LARGE SCALE GENOMIC DNA]</scope>
    <source>
        <strain evidence="2 3">2DFW10M-5</strain>
    </source>
</reference>
<protein>
    <submittedName>
        <fullName evidence="2">Uncharacterized protein</fullName>
    </submittedName>
</protein>
<gene>
    <name evidence="2" type="ORF">D7I44_04045</name>
</gene>
<dbReference type="AlphaFoldDB" id="A0A387BWR9"/>
<dbReference type="OrthoDB" id="5147046at2"/>
<evidence type="ECO:0000313" key="2">
    <source>
        <dbReference type="EMBL" id="AYG02771.1"/>
    </source>
</evidence>
<evidence type="ECO:0000313" key="3">
    <source>
        <dbReference type="Proteomes" id="UP000275069"/>
    </source>
</evidence>
<sequence>MPRLAALTGVTVLAAALTACSGGPPQACSAIGWTNQVRVHVTGDTAGVDAVTFCAGATCPVPAPPPTLAPAPGARSLTSHDGDVWTISIDMTTPRTGHLGAFDASGAPLIDQRVMLAWKRVGGTAECGGPERAEVTLWMP</sequence>
<evidence type="ECO:0000256" key="1">
    <source>
        <dbReference type="SAM" id="SignalP"/>
    </source>
</evidence>
<accession>A0A387BWR9</accession>
<proteinExistence type="predicted"/>
<name>A0A387BWR9_9MICO</name>
<keyword evidence="3" id="KW-1185">Reference proteome</keyword>
<dbReference type="EMBL" id="CP032624">
    <property type="protein sequence ID" value="AYG02771.1"/>
    <property type="molecule type" value="Genomic_DNA"/>
</dbReference>
<dbReference type="PROSITE" id="PS51257">
    <property type="entry name" value="PROKAR_LIPOPROTEIN"/>
    <property type="match status" value="1"/>
</dbReference>
<organism evidence="2 3">
    <name type="scientific">Gryllotalpicola protaetiae</name>
    <dbReference type="NCBI Taxonomy" id="2419771"/>
    <lineage>
        <taxon>Bacteria</taxon>
        <taxon>Bacillati</taxon>
        <taxon>Actinomycetota</taxon>
        <taxon>Actinomycetes</taxon>
        <taxon>Micrococcales</taxon>
        <taxon>Microbacteriaceae</taxon>
        <taxon>Gryllotalpicola</taxon>
    </lineage>
</organism>
<dbReference type="Proteomes" id="UP000275069">
    <property type="component" value="Chromosome"/>
</dbReference>
<feature type="signal peptide" evidence="1">
    <location>
        <begin position="1"/>
        <end position="21"/>
    </location>
</feature>